<proteinExistence type="predicted"/>
<dbReference type="AlphaFoldDB" id="A0A7W6FIJ2"/>
<feature type="region of interest" description="Disordered" evidence="1">
    <location>
        <begin position="1"/>
        <end position="32"/>
    </location>
</feature>
<organism evidence="2 3">
    <name type="scientific">Rhizobium fabae</name>
    <dbReference type="NCBI Taxonomy" id="573179"/>
    <lineage>
        <taxon>Bacteria</taxon>
        <taxon>Pseudomonadati</taxon>
        <taxon>Pseudomonadota</taxon>
        <taxon>Alphaproteobacteria</taxon>
        <taxon>Hyphomicrobiales</taxon>
        <taxon>Rhizobiaceae</taxon>
        <taxon>Rhizobium/Agrobacterium group</taxon>
        <taxon>Rhizobium</taxon>
    </lineage>
</organism>
<dbReference type="EMBL" id="JACIDG010000005">
    <property type="protein sequence ID" value="MBB3915112.1"/>
    <property type="molecule type" value="Genomic_DNA"/>
</dbReference>
<name>A0A7W6FIJ2_9HYPH</name>
<evidence type="ECO:0000313" key="2">
    <source>
        <dbReference type="EMBL" id="MBB3915112.1"/>
    </source>
</evidence>
<protein>
    <submittedName>
        <fullName evidence="2">Uncharacterized protein</fullName>
    </submittedName>
</protein>
<dbReference type="Proteomes" id="UP000545490">
    <property type="component" value="Unassembled WGS sequence"/>
</dbReference>
<comment type="caution">
    <text evidence="2">The sequence shown here is derived from an EMBL/GenBank/DDBJ whole genome shotgun (WGS) entry which is preliminary data.</text>
</comment>
<reference evidence="2 3" key="1">
    <citation type="submission" date="2020-08" db="EMBL/GenBank/DDBJ databases">
        <title>Genomic Encyclopedia of Type Strains, Phase IV (KMG-IV): sequencing the most valuable type-strain genomes for metagenomic binning, comparative biology and taxonomic classification.</title>
        <authorList>
            <person name="Goeker M."/>
        </authorList>
    </citation>
    <scope>NUCLEOTIDE SEQUENCE [LARGE SCALE GENOMIC DNA]</scope>
    <source>
        <strain evidence="2 3">DSM 19331</strain>
    </source>
</reference>
<evidence type="ECO:0000313" key="3">
    <source>
        <dbReference type="Proteomes" id="UP000545490"/>
    </source>
</evidence>
<gene>
    <name evidence="2" type="ORF">GGQ65_002399</name>
</gene>
<evidence type="ECO:0000256" key="1">
    <source>
        <dbReference type="SAM" id="MobiDB-lite"/>
    </source>
</evidence>
<accession>A0A7W6FIJ2</accession>
<sequence>MHLTATRPAEPASRSMARDHPQGRTMTNAPENEALFNITGHFVQELKTVLESERIVEGTDYENSAFDEKRRVEGLHLLRFHKTATAAQATQIWEKHTTARSHR</sequence>